<evidence type="ECO:0000256" key="1">
    <source>
        <dbReference type="SAM" id="MobiDB-lite"/>
    </source>
</evidence>
<protein>
    <recommendedName>
        <fullName evidence="6">2-isopropylmalate synthase</fullName>
    </recommendedName>
</protein>
<proteinExistence type="predicted"/>
<evidence type="ECO:0008006" key="6">
    <source>
        <dbReference type="Google" id="ProtNLM"/>
    </source>
</evidence>
<dbReference type="EMBL" id="PTIU01000006">
    <property type="protein sequence ID" value="PPK55244.1"/>
    <property type="molecule type" value="Genomic_DNA"/>
</dbReference>
<accession>A0A2S6G7T3</accession>
<dbReference type="EMBL" id="PTIT01000006">
    <property type="protein sequence ID" value="PPK52268.1"/>
    <property type="molecule type" value="Genomic_DNA"/>
</dbReference>
<sequence>MIGTEAQRQFYLAAAGIRMWYAREALPGAAPSPAYDFAEGEAEPVSVPEPGPAPVRPAQEPGKGRDHIARLQSLMDGESAPQERSVARVASDQVEPTEREAEGPVEEAAVVTAGNRADTPGIPNLTLQVWAGRHHLLLATLSEQTSMALQQSLAGNILGALNETSPEALGTLRWPLFNNLSVGLNNPSHLTDILADRLQGHADKTVIVLGTGGDWLTEALGREPEVQLSASLAALAGDPGLKRELWALIKPCRRPS</sequence>
<reference evidence="2 5" key="1">
    <citation type="submission" date="2018-02" db="EMBL/GenBank/DDBJ databases">
        <title>Deep subsurface shale carbon reservoir microbial communities from Ohio and West Virginia, USA.</title>
        <authorList>
            <person name="Wrighton K."/>
        </authorList>
    </citation>
    <scope>NUCLEOTIDE SEQUENCE [LARGE SCALE GENOMIC DNA]</scope>
    <source>
        <strain evidence="2 5">UTICA-S1B6</strain>
    </source>
</reference>
<comment type="caution">
    <text evidence="3">The sequence shown here is derived from an EMBL/GenBank/DDBJ whole genome shotgun (WGS) entry which is preliminary data.</text>
</comment>
<reference evidence="3 4" key="2">
    <citation type="submission" date="2018-02" db="EMBL/GenBank/DDBJ databases">
        <title>Subsurface microbial communities from deep shales in Ohio and West Virginia, USA.</title>
        <authorList>
            <person name="Wrighton K."/>
        </authorList>
    </citation>
    <scope>NUCLEOTIDE SEQUENCE [LARGE SCALE GENOMIC DNA]</scope>
    <source>
        <strain evidence="3 4">UTICA-S1B9</strain>
    </source>
</reference>
<evidence type="ECO:0000313" key="5">
    <source>
        <dbReference type="Proteomes" id="UP000239648"/>
    </source>
</evidence>
<dbReference type="Proteomes" id="UP000239446">
    <property type="component" value="Unassembled WGS sequence"/>
</dbReference>
<keyword evidence="5" id="KW-1185">Reference proteome</keyword>
<evidence type="ECO:0000313" key="3">
    <source>
        <dbReference type="EMBL" id="PPK55244.1"/>
    </source>
</evidence>
<dbReference type="OrthoDB" id="6362681at2"/>
<dbReference type="AlphaFoldDB" id="A0A2S6G7T3"/>
<organism evidence="3 4">
    <name type="scientific">Marinobacter persicus</name>
    <dbReference type="NCBI Taxonomy" id="930118"/>
    <lineage>
        <taxon>Bacteria</taxon>
        <taxon>Pseudomonadati</taxon>
        <taxon>Pseudomonadota</taxon>
        <taxon>Gammaproteobacteria</taxon>
        <taxon>Pseudomonadales</taxon>
        <taxon>Marinobacteraceae</taxon>
        <taxon>Marinobacter</taxon>
    </lineage>
</organism>
<evidence type="ECO:0000313" key="2">
    <source>
        <dbReference type="EMBL" id="PPK52268.1"/>
    </source>
</evidence>
<dbReference type="Proteomes" id="UP000239648">
    <property type="component" value="Unassembled WGS sequence"/>
</dbReference>
<dbReference type="RefSeq" id="WP_146082685.1">
    <property type="nucleotide sequence ID" value="NZ_PTIT01000006.1"/>
</dbReference>
<feature type="region of interest" description="Disordered" evidence="1">
    <location>
        <begin position="30"/>
        <end position="105"/>
    </location>
</feature>
<evidence type="ECO:0000313" key="4">
    <source>
        <dbReference type="Proteomes" id="UP000239446"/>
    </source>
</evidence>
<gene>
    <name evidence="3" type="ORF">B0H24_10064</name>
    <name evidence="2" type="ORF">BY455_1064</name>
</gene>
<name>A0A2S6G7T3_9GAMM</name>